<accession>A0A285JE18</accession>
<proteinExistence type="predicted"/>
<dbReference type="AlphaFoldDB" id="A0A285JE18"/>
<organism evidence="2 3">
    <name type="scientific">Arsukibacterium tuosuense</name>
    <dbReference type="NCBI Taxonomy" id="1323745"/>
    <lineage>
        <taxon>Bacteria</taxon>
        <taxon>Pseudomonadati</taxon>
        <taxon>Pseudomonadota</taxon>
        <taxon>Gammaproteobacteria</taxon>
        <taxon>Chromatiales</taxon>
        <taxon>Chromatiaceae</taxon>
        <taxon>Arsukibacterium</taxon>
    </lineage>
</organism>
<keyword evidence="3" id="KW-1185">Reference proteome</keyword>
<dbReference type="EMBL" id="OBEB01000008">
    <property type="protein sequence ID" value="SNY58512.1"/>
    <property type="molecule type" value="Genomic_DNA"/>
</dbReference>
<reference evidence="3" key="1">
    <citation type="submission" date="2017-09" db="EMBL/GenBank/DDBJ databases">
        <authorList>
            <person name="Varghese N."/>
            <person name="Submissions S."/>
        </authorList>
    </citation>
    <scope>NUCLEOTIDE SEQUENCE [LARGE SCALE GENOMIC DNA]</scope>
    <source>
        <strain evidence="3">CGMCC 1.12461</strain>
    </source>
</reference>
<dbReference type="InterPro" id="IPR057055">
    <property type="entry name" value="wHTH-PRTase_assoc"/>
</dbReference>
<protein>
    <recommendedName>
        <fullName evidence="1">PRTase associated wHTH domain-containing protein</fullName>
    </recommendedName>
</protein>
<sequence>MALFVENQLYIQVGSKPKGRLKAILWPVLIHRVIYPEMRRAEANLFQRAVLALLRAKTDSIDSLAELTGLHEDLIRLVVAQCQANGWLAPDGKRLTESGMTLLDDEDEDSTDLKSGYVFQDAITGRLWPRFSRSLHELTVLNPTEKFPQFLESRQSGRKLRPYLINSKKAQSADLDINAFMYAYREYRDDFRAMCQLGTAKSHLDQIRLPGIQSVDSKPKSARVLVWLNVNNNSDLPFAIRDPFELRNEAYWLQDALLESVKAEQGLLKHIGGLLDKPVAEKQTVDEWVQTLRQQAEIRVLAEYPWLDSENDIVRYLSVILEWNEKLSSYSPHINELEAAVIDCQKLFEVFFQWLIKRYPADQNNLPKSNKNNWEVNAAALNALNIPSFSKDVVDALKRLSPKDLFKVISRPSHSLKTLMLAAAFGVKDHPRHPFKTLTNEQLQLSTLLKLADARNDSGHGNSVYSPRKTEELTKHLVDEYIKYSLDFITLFKDWM</sequence>
<evidence type="ECO:0000313" key="2">
    <source>
        <dbReference type="EMBL" id="SNY58512.1"/>
    </source>
</evidence>
<dbReference type="Proteomes" id="UP000219353">
    <property type="component" value="Unassembled WGS sequence"/>
</dbReference>
<name>A0A285JE18_9GAMM</name>
<dbReference type="OrthoDB" id="3312272at2"/>
<gene>
    <name evidence="2" type="ORF">SAMN06297280_3424</name>
</gene>
<evidence type="ECO:0000259" key="1">
    <source>
        <dbReference type="Pfam" id="PF24409"/>
    </source>
</evidence>
<dbReference type="Pfam" id="PF24409">
    <property type="entry name" value="wHTH-PRTase_assc"/>
    <property type="match status" value="1"/>
</dbReference>
<evidence type="ECO:0000313" key="3">
    <source>
        <dbReference type="Proteomes" id="UP000219353"/>
    </source>
</evidence>
<dbReference type="RefSeq" id="WP_097112609.1">
    <property type="nucleotide sequence ID" value="NZ_OBEB01000008.1"/>
</dbReference>
<feature type="domain" description="PRTase associated wHTH" evidence="1">
    <location>
        <begin position="49"/>
        <end position="105"/>
    </location>
</feature>